<dbReference type="Gene3D" id="2.60.120.10">
    <property type="entry name" value="Jelly Rolls"/>
    <property type="match status" value="1"/>
</dbReference>
<dbReference type="InterPro" id="IPR018490">
    <property type="entry name" value="cNMP-bd_dom_sf"/>
</dbReference>
<dbReference type="Proteomes" id="UP000006048">
    <property type="component" value="Chromosome"/>
</dbReference>
<dbReference type="HOGENOM" id="CLU_018092_0_0_12"/>
<dbReference type="KEGG" id="tpx:Turpa_2587"/>
<evidence type="ECO:0000313" key="3">
    <source>
        <dbReference type="Proteomes" id="UP000006048"/>
    </source>
</evidence>
<keyword evidence="1" id="KW-0175">Coiled coil</keyword>
<dbReference type="EMBL" id="CP002959">
    <property type="protein sequence ID" value="AFM13227.1"/>
    <property type="molecule type" value="Genomic_DNA"/>
</dbReference>
<keyword evidence="3" id="KW-1185">Reference proteome</keyword>
<feature type="coiled-coil region" evidence="1">
    <location>
        <begin position="113"/>
        <end position="140"/>
    </location>
</feature>
<reference evidence="2 3" key="1">
    <citation type="submission" date="2012-06" db="EMBL/GenBank/DDBJ databases">
        <title>The complete chromosome of genome of Turneriella parva DSM 21527.</title>
        <authorList>
            <consortium name="US DOE Joint Genome Institute (JGI-PGF)"/>
            <person name="Lucas S."/>
            <person name="Han J."/>
            <person name="Lapidus A."/>
            <person name="Bruce D."/>
            <person name="Goodwin L."/>
            <person name="Pitluck S."/>
            <person name="Peters L."/>
            <person name="Kyrpides N."/>
            <person name="Mavromatis K."/>
            <person name="Ivanova N."/>
            <person name="Mikhailova N."/>
            <person name="Chertkov O."/>
            <person name="Detter J.C."/>
            <person name="Tapia R."/>
            <person name="Han C."/>
            <person name="Land M."/>
            <person name="Hauser L."/>
            <person name="Markowitz V."/>
            <person name="Cheng J.-F."/>
            <person name="Hugenholtz P."/>
            <person name="Woyke T."/>
            <person name="Wu D."/>
            <person name="Gronow S."/>
            <person name="Wellnitz S."/>
            <person name="Brambilla E."/>
            <person name="Klenk H.-P."/>
            <person name="Eisen J.A."/>
        </authorList>
    </citation>
    <scope>NUCLEOTIDE SEQUENCE [LARGE SCALE GENOMIC DNA]</scope>
    <source>
        <strain evidence="3">ATCC BAA-1111 / DSM 21527 / NCTC 11395 / H</strain>
    </source>
</reference>
<evidence type="ECO:0000256" key="1">
    <source>
        <dbReference type="SAM" id="Coils"/>
    </source>
</evidence>
<dbReference type="OrthoDB" id="334160at2"/>
<dbReference type="STRING" id="869212.Turpa_2587"/>
<protein>
    <submittedName>
        <fullName evidence="2">Cyclic nucleotide-binding protein</fullName>
    </submittedName>
</protein>
<dbReference type="SUPFAM" id="SSF51206">
    <property type="entry name" value="cAMP-binding domain-like"/>
    <property type="match status" value="1"/>
</dbReference>
<evidence type="ECO:0000313" key="2">
    <source>
        <dbReference type="EMBL" id="AFM13227.1"/>
    </source>
</evidence>
<proteinExistence type="predicted"/>
<dbReference type="PATRIC" id="fig|869212.3.peg.2603"/>
<name>I4B7H0_TURPD</name>
<sequence length="829" mass="94046">MQTIAERSGANQQIPAGQTIAAKGQVVKSLVILQKGQATVNSVETGPVGQTILRPLYTVNAPAVLGGASLFSQARSNLQIVTSATCEISVYPSNKEYLLKLIAAKPNIGVLALKSVYKDLTDLETKLDQAEHVRNQLEAYELGFSISLSALLPEKFQTEAKADGAFTDPLLPVAKRQLADFSERGGKIIKPLNINFLRSAKNQIEDVDEKRFDSLPTQLIRRLLNLPPDALSVIATRDAQLLHTAAESLTELITATSREVERSLAAMQQFLQRMLVGDYSWLAKFSLQGELMESNTNSAAREDILAACAFFNEGFAAMRDKLLSFAEIAYPPYSQAALQKIQKAASEPAAAKPAPVAAGSVAAAGSGADLSEFQGSLDKILQWSETPADKVAQFKKDWDTLKKFKNPLDASDDDVRKLRRRVNLQYWDVFERAILKYLKKRGDLPKYMRLFFDYGFMDETQLDAEHITTLATASYGKGDAWLPIYTITEWLAAIYDRKVSTSISEMGLTFFETLRQDPANRDKKWRKEADLPPEVNSPEARVKFEIKEMLQMNCRLCSGNISSHLNILTRHQITQSLAKVIITKDTVVEEVKKIIQTDFGAFHREVLYTNEAMNIQREFIQVQITPNIVLVPSIGTVIQFWQDREGNDRMSRGRLIGPIMATADLHMMLLRAIGTYRWEMCKTTMGPDWNNISVSSLTADYTDYVQFFYKSKELSEEIKEKLAEDMKRFRDDRARFVNDYTVYMRFESEGSQRMNRVSRKIFTKHVPFSKEIRERLLKLPSYTDVVQKSINIRKKKANDLTPRYTKYERENKTLPKELIETRKFYNMEY</sequence>
<accession>I4B7H0</accession>
<dbReference type="AlphaFoldDB" id="I4B7H0"/>
<dbReference type="InterPro" id="IPR014710">
    <property type="entry name" value="RmlC-like_jellyroll"/>
</dbReference>
<dbReference type="RefSeq" id="WP_014803732.1">
    <property type="nucleotide sequence ID" value="NC_018020.1"/>
</dbReference>
<organism evidence="2 3">
    <name type="scientific">Turneriella parva (strain ATCC BAA-1111 / DSM 21527 / NCTC 11395 / H)</name>
    <name type="common">Leptospira parva</name>
    <dbReference type="NCBI Taxonomy" id="869212"/>
    <lineage>
        <taxon>Bacteria</taxon>
        <taxon>Pseudomonadati</taxon>
        <taxon>Spirochaetota</taxon>
        <taxon>Spirochaetia</taxon>
        <taxon>Leptospirales</taxon>
        <taxon>Leptospiraceae</taxon>
        <taxon>Turneriella</taxon>
    </lineage>
</organism>
<gene>
    <name evidence="2" type="ordered locus">Turpa_2587</name>
</gene>